<dbReference type="GO" id="GO:0000150">
    <property type="term" value="F:DNA strand exchange activity"/>
    <property type="evidence" value="ECO:0007669"/>
    <property type="project" value="InterPro"/>
</dbReference>
<evidence type="ECO:0000259" key="6">
    <source>
        <dbReference type="PROSITE" id="PS51736"/>
    </source>
</evidence>
<evidence type="ECO:0000259" key="7">
    <source>
        <dbReference type="PROSITE" id="PS51737"/>
    </source>
</evidence>
<dbReference type="PANTHER" id="PTHR30461:SF23">
    <property type="entry name" value="DNA RECOMBINASE-RELATED"/>
    <property type="match status" value="1"/>
</dbReference>
<dbReference type="InterPro" id="IPR050639">
    <property type="entry name" value="SSR_resolvase"/>
</dbReference>
<dbReference type="EMBL" id="AP023091">
    <property type="protein sequence ID" value="BCE20213.1"/>
    <property type="molecule type" value="Genomic_DNA"/>
</dbReference>
<dbReference type="EMBL" id="AP023094">
    <property type="protein sequence ID" value="BCE46464.1"/>
    <property type="molecule type" value="Genomic_DNA"/>
</dbReference>
<sequence>MKSYFAYIRVSTVKQGEHGSSLQEQRDAIMNFAARNGLRISAWFEERETAAKIGRLEFTRMLKSLRKGAASGVIFHKIDRSARNLTDWSVVQDLAEQGVDVRFTQEAVNLGSNEGRLTGDFLAVIASHYIRNLREEVKKGMRGRLKQGIYPLAAPIGYLNNGGGKPKTPDPERAPFVRDAFHWYADGRYSLRTLRDELYARGFRTKNGKKVDANRLQQMLRNPFYIGIMYMKRSAESYIGVHEPLVSKAVFDRVQQNLDGKRNAVATSHAFLLRRMITCAHCPYRLIGERQKGYVYYRCHTRGCPTLTIREDQVIAVFKTRLRPLQLEAAEIDELREMVLARFNQKEAWRDEHTHALNLRMEAVRTRLSRLIDAYTDGMIEQPLFSEKKLSLLMEQKALEEERSLIARNQSDVTRTLDAILERLKNVPLSYENGNATDRRDFIKELTSNITADRKELDITLRSPFREIASVGDVLSGGLVRDEARTKRIQSVVEVLMKWCGPGGQTSSSPPYAPPLG</sequence>
<dbReference type="Pfam" id="PF07508">
    <property type="entry name" value="Recombinase"/>
    <property type="match status" value="1"/>
</dbReference>
<dbReference type="InterPro" id="IPR036162">
    <property type="entry name" value="Resolvase-like_N_sf"/>
</dbReference>
<dbReference type="AlphaFoldDB" id="A0A810CLM4"/>
<evidence type="ECO:0008006" key="11">
    <source>
        <dbReference type="Google" id="ProtNLM"/>
    </source>
</evidence>
<evidence type="ECO:0000313" key="8">
    <source>
        <dbReference type="EMBL" id="BCE20213.1"/>
    </source>
</evidence>
<evidence type="ECO:0000313" key="10">
    <source>
        <dbReference type="EMBL" id="BCE89987.1"/>
    </source>
</evidence>
<evidence type="ECO:0000256" key="2">
    <source>
        <dbReference type="ARBA" id="ARBA00023125"/>
    </source>
</evidence>
<proteinExistence type="predicted"/>
<evidence type="ECO:0000256" key="4">
    <source>
        <dbReference type="PIRSR" id="PIRSR606118-50"/>
    </source>
</evidence>
<reference evidence="9" key="3">
    <citation type="submission" date="2020-05" db="EMBL/GenBank/DDBJ databases">
        <title>Complete genome sequence of Bradyrhizobium diazoefficiens XF4 isolated from soybean nodule.</title>
        <authorList>
            <person name="Noda R."/>
            <person name="Kakizaki K."/>
            <person name="Minamisawa K."/>
        </authorList>
    </citation>
    <scope>NUCLEOTIDE SEQUENCE</scope>
    <source>
        <strain evidence="9">XF4</strain>
    </source>
</reference>
<dbReference type="InterPro" id="IPR025827">
    <property type="entry name" value="Zn_ribbon_recom_dom"/>
</dbReference>
<evidence type="ECO:0000256" key="1">
    <source>
        <dbReference type="ARBA" id="ARBA00022908"/>
    </source>
</evidence>
<keyword evidence="1" id="KW-0229">DNA integration</keyword>
<reference evidence="10" key="2">
    <citation type="submission" date="2020-05" db="EMBL/GenBank/DDBJ databases">
        <title>Complete genome sequence of Bradyrhizobium diazoefficiens XF10 isolated from soybean nodule.</title>
        <authorList>
            <person name="Noda R."/>
            <person name="Kakizaki K."/>
            <person name="Minamisawa K."/>
        </authorList>
    </citation>
    <scope>NUCLEOTIDE SEQUENCE</scope>
    <source>
        <strain evidence="10">XF10</strain>
    </source>
</reference>
<protein>
    <recommendedName>
        <fullName evidence="11">Recombinase family protein</fullName>
    </recommendedName>
</protein>
<evidence type="ECO:0000313" key="9">
    <source>
        <dbReference type="EMBL" id="BCE46464.1"/>
    </source>
</evidence>
<dbReference type="SMART" id="SM00857">
    <property type="entry name" value="Resolvase"/>
    <property type="match status" value="1"/>
</dbReference>
<feature type="active site" description="O-(5'-phospho-DNA)-serine intermediate" evidence="4 5">
    <location>
        <position position="11"/>
    </location>
</feature>
<dbReference type="Gene3D" id="3.90.1750.20">
    <property type="entry name" value="Putative Large Serine Recombinase, Chain B, Domain 2"/>
    <property type="match status" value="1"/>
</dbReference>
<feature type="domain" description="Recombinase" evidence="7">
    <location>
        <begin position="155"/>
        <end position="264"/>
    </location>
</feature>
<dbReference type="InterPro" id="IPR011109">
    <property type="entry name" value="DNA_bind_recombinase_dom"/>
</dbReference>
<keyword evidence="3" id="KW-0233">DNA recombination</keyword>
<dbReference type="SUPFAM" id="SSF53041">
    <property type="entry name" value="Resolvase-like"/>
    <property type="match status" value="1"/>
</dbReference>
<dbReference type="Pfam" id="PF13408">
    <property type="entry name" value="Zn_ribbon_recom"/>
    <property type="match status" value="1"/>
</dbReference>
<feature type="domain" description="Resolvase/invertase-type recombinase catalytic" evidence="6">
    <location>
        <begin position="3"/>
        <end position="148"/>
    </location>
</feature>
<dbReference type="EMBL" id="AP023099">
    <property type="protein sequence ID" value="BCE89987.1"/>
    <property type="molecule type" value="Genomic_DNA"/>
</dbReference>
<dbReference type="PROSITE" id="PS00397">
    <property type="entry name" value="RECOMBINASES_1"/>
    <property type="match status" value="1"/>
</dbReference>
<dbReference type="Gene3D" id="3.40.50.1390">
    <property type="entry name" value="Resolvase, N-terminal catalytic domain"/>
    <property type="match status" value="1"/>
</dbReference>
<accession>A0A810CLM4</accession>
<dbReference type="CDD" id="cd00338">
    <property type="entry name" value="Ser_Recombinase"/>
    <property type="match status" value="1"/>
</dbReference>
<gene>
    <name evidence="10" type="ORF">XF10B_27850</name>
    <name evidence="8" type="ORF">XF1B_28940</name>
    <name evidence="9" type="ORF">XF4B_28130</name>
</gene>
<name>A0A810CLM4_9BRAD</name>
<dbReference type="PANTHER" id="PTHR30461">
    <property type="entry name" value="DNA-INVERTASE FROM LAMBDOID PROPHAGE"/>
    <property type="match status" value="1"/>
</dbReference>
<dbReference type="InterPro" id="IPR006118">
    <property type="entry name" value="Recombinase_CS"/>
</dbReference>
<dbReference type="GO" id="GO:0003677">
    <property type="term" value="F:DNA binding"/>
    <property type="evidence" value="ECO:0007669"/>
    <property type="project" value="UniProtKB-KW"/>
</dbReference>
<dbReference type="GO" id="GO:0015074">
    <property type="term" value="P:DNA integration"/>
    <property type="evidence" value="ECO:0007669"/>
    <property type="project" value="UniProtKB-KW"/>
</dbReference>
<dbReference type="InterPro" id="IPR006119">
    <property type="entry name" value="Resolv_N"/>
</dbReference>
<keyword evidence="2" id="KW-0238">DNA-binding</keyword>
<dbReference type="PROSITE" id="PS51737">
    <property type="entry name" value="RECOMBINASE_DNA_BIND"/>
    <property type="match status" value="1"/>
</dbReference>
<dbReference type="PROSITE" id="PS51736">
    <property type="entry name" value="RECOMBINASES_3"/>
    <property type="match status" value="1"/>
</dbReference>
<evidence type="ECO:0000256" key="3">
    <source>
        <dbReference type="ARBA" id="ARBA00023172"/>
    </source>
</evidence>
<evidence type="ECO:0000256" key="5">
    <source>
        <dbReference type="PROSITE-ProRule" id="PRU10137"/>
    </source>
</evidence>
<dbReference type="Pfam" id="PF00239">
    <property type="entry name" value="Resolvase"/>
    <property type="match status" value="1"/>
</dbReference>
<organism evidence="10">
    <name type="scientific">Bradyrhizobium diazoefficiens</name>
    <dbReference type="NCBI Taxonomy" id="1355477"/>
    <lineage>
        <taxon>Bacteria</taxon>
        <taxon>Pseudomonadati</taxon>
        <taxon>Pseudomonadota</taxon>
        <taxon>Alphaproteobacteria</taxon>
        <taxon>Hyphomicrobiales</taxon>
        <taxon>Nitrobacteraceae</taxon>
        <taxon>Bradyrhizobium</taxon>
    </lineage>
</organism>
<reference evidence="8" key="1">
    <citation type="submission" date="2020-05" db="EMBL/GenBank/DDBJ databases">
        <title>Complete genome sequence of Bradyrhizobium diazoefficiens XF1 isolated from soybean nodule.</title>
        <authorList>
            <person name="Noda R."/>
            <person name="Kakizaki K."/>
            <person name="Minamisawa K."/>
        </authorList>
    </citation>
    <scope>NUCLEOTIDE SEQUENCE</scope>
    <source>
        <strain evidence="8">XF1</strain>
    </source>
</reference>
<dbReference type="InterPro" id="IPR038109">
    <property type="entry name" value="DNA_bind_recomb_sf"/>
</dbReference>